<evidence type="ECO:0000313" key="1">
    <source>
        <dbReference type="EMBL" id="EMI24832.1"/>
    </source>
</evidence>
<dbReference type="AlphaFoldDB" id="M5SAY3"/>
<reference evidence="1 2" key="1">
    <citation type="journal article" date="2013" name="Mar. Genomics">
        <title>Expression of sulfatases in Rhodopirellula baltica and the diversity of sulfatases in the genus Rhodopirellula.</title>
        <authorList>
            <person name="Wegner C.E."/>
            <person name="Richter-Heitmann T."/>
            <person name="Klindworth A."/>
            <person name="Klockow C."/>
            <person name="Richter M."/>
            <person name="Achstetter T."/>
            <person name="Glockner F.O."/>
            <person name="Harder J."/>
        </authorList>
    </citation>
    <scope>NUCLEOTIDE SEQUENCE [LARGE SCALE GENOMIC DNA]</scope>
    <source>
        <strain evidence="1 2">SH398</strain>
    </source>
</reference>
<comment type="caution">
    <text evidence="1">The sequence shown here is derived from an EMBL/GenBank/DDBJ whole genome shotgun (WGS) entry which is preliminary data.</text>
</comment>
<dbReference type="Proteomes" id="UP000011996">
    <property type="component" value="Unassembled WGS sequence"/>
</dbReference>
<dbReference type="EMBL" id="ANOF01000148">
    <property type="protein sequence ID" value="EMI24832.1"/>
    <property type="molecule type" value="Genomic_DNA"/>
</dbReference>
<sequence>MVELGGAEQLFAVGPRVDGRVLMPRVARCTPRFVPKHRLGCHVEHGLQSIGPIAMWDMAYVLCG</sequence>
<protein>
    <submittedName>
        <fullName evidence="1">Uncharacterized protein</fullName>
    </submittedName>
</protein>
<organism evidence="1 2">
    <name type="scientific">Rhodopirellula europaea SH398</name>
    <dbReference type="NCBI Taxonomy" id="1263868"/>
    <lineage>
        <taxon>Bacteria</taxon>
        <taxon>Pseudomonadati</taxon>
        <taxon>Planctomycetota</taxon>
        <taxon>Planctomycetia</taxon>
        <taxon>Pirellulales</taxon>
        <taxon>Pirellulaceae</taxon>
        <taxon>Rhodopirellula</taxon>
    </lineage>
</organism>
<evidence type="ECO:0000313" key="2">
    <source>
        <dbReference type="Proteomes" id="UP000011996"/>
    </source>
</evidence>
<dbReference type="PATRIC" id="fig|1263868.3.peg.4967"/>
<proteinExistence type="predicted"/>
<accession>M5SAY3</accession>
<name>M5SAY3_9BACT</name>
<gene>
    <name evidence="1" type="ORF">RESH_04578</name>
</gene>